<organism evidence="2 3">
    <name type="scientific">Armillaria tabescens</name>
    <name type="common">Ringless honey mushroom</name>
    <name type="synonym">Agaricus tabescens</name>
    <dbReference type="NCBI Taxonomy" id="1929756"/>
    <lineage>
        <taxon>Eukaryota</taxon>
        <taxon>Fungi</taxon>
        <taxon>Dikarya</taxon>
        <taxon>Basidiomycota</taxon>
        <taxon>Agaricomycotina</taxon>
        <taxon>Agaricomycetes</taxon>
        <taxon>Agaricomycetidae</taxon>
        <taxon>Agaricales</taxon>
        <taxon>Marasmiineae</taxon>
        <taxon>Physalacriaceae</taxon>
        <taxon>Desarmillaria</taxon>
    </lineage>
</organism>
<evidence type="ECO:0000313" key="2">
    <source>
        <dbReference type="EMBL" id="KAK0458433.1"/>
    </source>
</evidence>
<dbReference type="GeneID" id="85356696"/>
<comment type="caution">
    <text evidence="2">The sequence shown here is derived from an EMBL/GenBank/DDBJ whole genome shotgun (WGS) entry which is preliminary data.</text>
</comment>
<sequence length="107" mass="12387">MQGTRCCVWFFVSAIISPQNRSSWPIDNGSYVHIIDRGGKRNKHIKSHFVSFRAIDHEGYTHRRNRGCRCGFICTFVYRLRSLGITREERRKSKKSAPSRALGSTQI</sequence>
<accession>A0AA39N5Q4</accession>
<evidence type="ECO:0000313" key="3">
    <source>
        <dbReference type="Proteomes" id="UP001175211"/>
    </source>
</evidence>
<feature type="region of interest" description="Disordered" evidence="1">
    <location>
        <begin position="88"/>
        <end position="107"/>
    </location>
</feature>
<dbReference type="AlphaFoldDB" id="A0AA39N5Q4"/>
<dbReference type="EMBL" id="JAUEPS010000017">
    <property type="protein sequence ID" value="KAK0458433.1"/>
    <property type="molecule type" value="Genomic_DNA"/>
</dbReference>
<evidence type="ECO:0000256" key="1">
    <source>
        <dbReference type="SAM" id="MobiDB-lite"/>
    </source>
</evidence>
<name>A0AA39N5Q4_ARMTA</name>
<dbReference type="Proteomes" id="UP001175211">
    <property type="component" value="Unassembled WGS sequence"/>
</dbReference>
<gene>
    <name evidence="2" type="ORF">EV420DRAFT_1542224</name>
</gene>
<keyword evidence="3" id="KW-1185">Reference proteome</keyword>
<proteinExistence type="predicted"/>
<dbReference type="RefSeq" id="XP_060330703.1">
    <property type="nucleotide sequence ID" value="XM_060473148.1"/>
</dbReference>
<reference evidence="2" key="1">
    <citation type="submission" date="2023-06" db="EMBL/GenBank/DDBJ databases">
        <authorList>
            <consortium name="Lawrence Berkeley National Laboratory"/>
            <person name="Ahrendt S."/>
            <person name="Sahu N."/>
            <person name="Indic B."/>
            <person name="Wong-Bajracharya J."/>
            <person name="Merenyi Z."/>
            <person name="Ke H.-M."/>
            <person name="Monk M."/>
            <person name="Kocsube S."/>
            <person name="Drula E."/>
            <person name="Lipzen A."/>
            <person name="Balint B."/>
            <person name="Henrissat B."/>
            <person name="Andreopoulos B."/>
            <person name="Martin F.M."/>
            <person name="Harder C.B."/>
            <person name="Rigling D."/>
            <person name="Ford K.L."/>
            <person name="Foster G.D."/>
            <person name="Pangilinan J."/>
            <person name="Papanicolaou A."/>
            <person name="Barry K."/>
            <person name="LaButti K."/>
            <person name="Viragh M."/>
            <person name="Koriabine M."/>
            <person name="Yan M."/>
            <person name="Riley R."/>
            <person name="Champramary S."/>
            <person name="Plett K.L."/>
            <person name="Tsai I.J."/>
            <person name="Slot J."/>
            <person name="Sipos G."/>
            <person name="Plett J."/>
            <person name="Nagy L.G."/>
            <person name="Grigoriev I.V."/>
        </authorList>
    </citation>
    <scope>NUCLEOTIDE SEQUENCE</scope>
    <source>
        <strain evidence="2">CCBAS 213</strain>
    </source>
</reference>
<protein>
    <submittedName>
        <fullName evidence="2">Uncharacterized protein</fullName>
    </submittedName>
</protein>